<reference evidence="2" key="1">
    <citation type="submission" date="2020-02" db="EMBL/GenBank/DDBJ databases">
        <authorList>
            <person name="Meier V. D."/>
        </authorList>
    </citation>
    <scope>NUCLEOTIDE SEQUENCE</scope>
    <source>
        <strain evidence="2">AVDCRST_MAG85</strain>
    </source>
</reference>
<proteinExistence type="predicted"/>
<dbReference type="EMBL" id="CADCVT010000003">
    <property type="protein sequence ID" value="CAA9471942.1"/>
    <property type="molecule type" value="Genomic_DNA"/>
</dbReference>
<gene>
    <name evidence="2" type="ORF">AVDCRST_MAG85-15</name>
</gene>
<keyword evidence="1" id="KW-0472">Membrane</keyword>
<protein>
    <submittedName>
        <fullName evidence="2">Uncharacterized protein</fullName>
    </submittedName>
</protein>
<feature type="transmembrane region" description="Helical" evidence="1">
    <location>
        <begin position="38"/>
        <end position="62"/>
    </location>
</feature>
<name>A0A6J4REW7_9ACTN</name>
<evidence type="ECO:0000313" key="2">
    <source>
        <dbReference type="EMBL" id="CAA9471942.1"/>
    </source>
</evidence>
<organism evidence="2">
    <name type="scientific">uncultured Solirubrobacteraceae bacterium</name>
    <dbReference type="NCBI Taxonomy" id="1162706"/>
    <lineage>
        <taxon>Bacteria</taxon>
        <taxon>Bacillati</taxon>
        <taxon>Actinomycetota</taxon>
        <taxon>Thermoleophilia</taxon>
        <taxon>Solirubrobacterales</taxon>
        <taxon>Solirubrobacteraceae</taxon>
        <taxon>environmental samples</taxon>
    </lineage>
</organism>
<keyword evidence="1" id="KW-0812">Transmembrane</keyword>
<evidence type="ECO:0000256" key="1">
    <source>
        <dbReference type="SAM" id="Phobius"/>
    </source>
</evidence>
<keyword evidence="1" id="KW-1133">Transmembrane helix</keyword>
<sequence length="70" mass="6972">MLLVGAIGVVGAIAFALATLRASDSTASMLAGLTTGLALSLAAFVLFGWSPLVVMAAAVATWSSLLSGRY</sequence>
<dbReference type="AlphaFoldDB" id="A0A6J4REW7"/>
<accession>A0A6J4REW7</accession>